<keyword evidence="3" id="KW-0378">Hydrolase</keyword>
<dbReference type="RefSeq" id="WP_006979498.1">
    <property type="nucleotide sequence ID" value="NZ_ABVL01000005.1"/>
</dbReference>
<dbReference type="InParanoid" id="B4CZT5"/>
<dbReference type="PANTHER" id="PTHR42693">
    <property type="entry name" value="ARYLSULFATASE FAMILY MEMBER"/>
    <property type="match status" value="1"/>
</dbReference>
<feature type="chain" id="PRO_5002802545" evidence="5">
    <location>
        <begin position="29"/>
        <end position="487"/>
    </location>
</feature>
<dbReference type="Gene3D" id="3.40.720.10">
    <property type="entry name" value="Alkaline Phosphatase, subunit A"/>
    <property type="match status" value="1"/>
</dbReference>
<dbReference type="InterPro" id="IPR050738">
    <property type="entry name" value="Sulfatase"/>
</dbReference>
<dbReference type="FunCoup" id="B4CZT5">
    <property type="interactions" value="131"/>
</dbReference>
<evidence type="ECO:0000256" key="2">
    <source>
        <dbReference type="ARBA" id="ARBA00022723"/>
    </source>
</evidence>
<evidence type="ECO:0000256" key="3">
    <source>
        <dbReference type="ARBA" id="ARBA00022801"/>
    </source>
</evidence>
<sequence precursor="true">MKSSFHPLAIRLLALLSALLLTGRTALAADRPPNVILIVADDLGYADVGVYGAKGFETPNFDRLAHEGRRFTDFHVAQAVCSASRAAIMTGCYPNRIGIEGAMEPWYKFGISDQELTMPQMFKRKGYATGMVGKWHLGTPTEFLPTHRGFDEWFGLPYSNDQWPLHPEKPGKFPPLPLYEGDKVINPGINHRDMEQLTTQYTERAVNFIDRNHDKPFFLYVAQTMPHVPLAVSDKFRGATKRGLYGDAVEEIDWSTGEILAALKKYGLEKDTIIMFLSDNGPWLIFGNHAGSAYPLREGKTTTWDGGTRVPFIISWPGHIPAGTVSTEMACAIDLMPTLAKLIGAKMPEHKIDGLDIWPLLAGDKDAKNPHDAYYFYGVPFGSWSGAELESVRTREWKLILPHVYRTVGNQKPEMDGWPAEYLKRPVLVPELYDMHSDIEEKQDVAREHPDLVKHLLDMAEQCRVDLGDTTLNRKGAGARPPGGVKE</sequence>
<dbReference type="Pfam" id="PF00884">
    <property type="entry name" value="Sulfatase"/>
    <property type="match status" value="1"/>
</dbReference>
<keyword evidence="4" id="KW-0106">Calcium</keyword>
<dbReference type="STRING" id="497964.CfE428DRAFT_2173"/>
<reference evidence="7 8" key="1">
    <citation type="journal article" date="2011" name="J. Bacteriol.">
        <title>Genome sequence of Chthoniobacter flavus Ellin428, an aerobic heterotrophic soil bacterium.</title>
        <authorList>
            <person name="Kant R."/>
            <person name="van Passel M.W."/>
            <person name="Palva A."/>
            <person name="Lucas S."/>
            <person name="Lapidus A."/>
            <person name="Glavina Del Rio T."/>
            <person name="Dalin E."/>
            <person name="Tice H."/>
            <person name="Bruce D."/>
            <person name="Goodwin L."/>
            <person name="Pitluck S."/>
            <person name="Larimer F.W."/>
            <person name="Land M.L."/>
            <person name="Hauser L."/>
            <person name="Sangwan P."/>
            <person name="de Vos W.M."/>
            <person name="Janssen P.H."/>
            <person name="Smidt H."/>
        </authorList>
    </citation>
    <scope>NUCLEOTIDE SEQUENCE [LARGE SCALE GENOMIC DNA]</scope>
    <source>
        <strain evidence="7 8">Ellin428</strain>
    </source>
</reference>
<keyword evidence="2" id="KW-0479">Metal-binding</keyword>
<evidence type="ECO:0000313" key="7">
    <source>
        <dbReference type="EMBL" id="EDY20249.1"/>
    </source>
</evidence>
<dbReference type="AlphaFoldDB" id="B4CZT5"/>
<dbReference type="PANTHER" id="PTHR42693:SF53">
    <property type="entry name" value="ENDO-4-O-SULFATASE"/>
    <property type="match status" value="1"/>
</dbReference>
<gene>
    <name evidence="7" type="ORF">CfE428DRAFT_2173</name>
</gene>
<feature type="signal peptide" evidence="5">
    <location>
        <begin position="1"/>
        <end position="28"/>
    </location>
</feature>
<evidence type="ECO:0000256" key="4">
    <source>
        <dbReference type="ARBA" id="ARBA00022837"/>
    </source>
</evidence>
<dbReference type="GO" id="GO:0046872">
    <property type="term" value="F:metal ion binding"/>
    <property type="evidence" value="ECO:0007669"/>
    <property type="project" value="UniProtKB-KW"/>
</dbReference>
<dbReference type="PROSITE" id="PS00149">
    <property type="entry name" value="SULFATASE_2"/>
    <property type="match status" value="1"/>
</dbReference>
<dbReference type="eggNOG" id="COG3119">
    <property type="taxonomic scope" value="Bacteria"/>
</dbReference>
<proteinExistence type="inferred from homology"/>
<name>B4CZT5_9BACT</name>
<evidence type="ECO:0000256" key="5">
    <source>
        <dbReference type="SAM" id="SignalP"/>
    </source>
</evidence>
<dbReference type="Gene3D" id="3.30.1120.10">
    <property type="match status" value="1"/>
</dbReference>
<evidence type="ECO:0000256" key="1">
    <source>
        <dbReference type="ARBA" id="ARBA00008779"/>
    </source>
</evidence>
<keyword evidence="8" id="KW-1185">Reference proteome</keyword>
<dbReference type="InterPro" id="IPR000917">
    <property type="entry name" value="Sulfatase_N"/>
</dbReference>
<comment type="caution">
    <text evidence="7">The sequence shown here is derived from an EMBL/GenBank/DDBJ whole genome shotgun (WGS) entry which is preliminary data.</text>
</comment>
<dbReference type="InterPro" id="IPR017850">
    <property type="entry name" value="Alkaline_phosphatase_core_sf"/>
</dbReference>
<protein>
    <submittedName>
        <fullName evidence="7">Sulfatase</fullName>
    </submittedName>
</protein>
<keyword evidence="5" id="KW-0732">Signal</keyword>
<dbReference type="GO" id="GO:0004065">
    <property type="term" value="F:arylsulfatase activity"/>
    <property type="evidence" value="ECO:0007669"/>
    <property type="project" value="TreeGrafter"/>
</dbReference>
<organism evidence="7 8">
    <name type="scientific">Chthoniobacter flavus Ellin428</name>
    <dbReference type="NCBI Taxonomy" id="497964"/>
    <lineage>
        <taxon>Bacteria</taxon>
        <taxon>Pseudomonadati</taxon>
        <taxon>Verrucomicrobiota</taxon>
        <taxon>Spartobacteria</taxon>
        <taxon>Chthoniobacterales</taxon>
        <taxon>Chthoniobacteraceae</taxon>
        <taxon>Chthoniobacter</taxon>
    </lineage>
</organism>
<feature type="domain" description="Sulfatase N-terminal" evidence="6">
    <location>
        <begin position="33"/>
        <end position="344"/>
    </location>
</feature>
<accession>B4CZT5</accession>
<dbReference type="SUPFAM" id="SSF53649">
    <property type="entry name" value="Alkaline phosphatase-like"/>
    <property type="match status" value="1"/>
</dbReference>
<dbReference type="CDD" id="cd16026">
    <property type="entry name" value="GALNS_like"/>
    <property type="match status" value="1"/>
</dbReference>
<dbReference type="EMBL" id="ABVL01000005">
    <property type="protein sequence ID" value="EDY20249.1"/>
    <property type="molecule type" value="Genomic_DNA"/>
</dbReference>
<evidence type="ECO:0000313" key="8">
    <source>
        <dbReference type="Proteomes" id="UP000005824"/>
    </source>
</evidence>
<dbReference type="Proteomes" id="UP000005824">
    <property type="component" value="Unassembled WGS sequence"/>
</dbReference>
<dbReference type="InterPro" id="IPR024607">
    <property type="entry name" value="Sulfatase_CS"/>
</dbReference>
<evidence type="ECO:0000259" key="6">
    <source>
        <dbReference type="Pfam" id="PF00884"/>
    </source>
</evidence>
<comment type="similarity">
    <text evidence="1">Belongs to the sulfatase family.</text>
</comment>